<feature type="transmembrane region" description="Helical" evidence="2">
    <location>
        <begin position="35"/>
        <end position="60"/>
    </location>
</feature>
<feature type="compositionally biased region" description="Basic residues" evidence="1">
    <location>
        <begin position="13"/>
        <end position="27"/>
    </location>
</feature>
<reference evidence="3 4" key="1">
    <citation type="submission" date="2019-02" db="EMBL/GenBank/DDBJ databases">
        <title>Deep-cultivation of Planctomycetes and their phenomic and genomic characterization uncovers novel biology.</title>
        <authorList>
            <person name="Wiegand S."/>
            <person name="Jogler M."/>
            <person name="Boedeker C."/>
            <person name="Pinto D."/>
            <person name="Vollmers J."/>
            <person name="Rivas-Marin E."/>
            <person name="Kohn T."/>
            <person name="Peeters S.H."/>
            <person name="Heuer A."/>
            <person name="Rast P."/>
            <person name="Oberbeckmann S."/>
            <person name="Bunk B."/>
            <person name="Jeske O."/>
            <person name="Meyerdierks A."/>
            <person name="Storesund J.E."/>
            <person name="Kallscheuer N."/>
            <person name="Luecker S."/>
            <person name="Lage O.M."/>
            <person name="Pohl T."/>
            <person name="Merkel B.J."/>
            <person name="Hornburger P."/>
            <person name="Mueller R.-W."/>
            <person name="Bruemmer F."/>
            <person name="Labrenz M."/>
            <person name="Spormann A.M."/>
            <person name="Op den Camp H."/>
            <person name="Overmann J."/>
            <person name="Amann R."/>
            <person name="Jetten M.S.M."/>
            <person name="Mascher T."/>
            <person name="Medema M.H."/>
            <person name="Devos D.P."/>
            <person name="Kaster A.-K."/>
            <person name="Ovreas L."/>
            <person name="Rohde M."/>
            <person name="Galperin M.Y."/>
            <person name="Jogler C."/>
        </authorList>
    </citation>
    <scope>NUCLEOTIDE SEQUENCE [LARGE SCALE GENOMIC DNA]</scope>
    <source>
        <strain evidence="3 4">Pan189</strain>
    </source>
</reference>
<dbReference type="Pfam" id="PF13365">
    <property type="entry name" value="Trypsin_2"/>
    <property type="match status" value="1"/>
</dbReference>
<protein>
    <submittedName>
        <fullName evidence="3">Trypsin</fullName>
    </submittedName>
</protein>
<feature type="region of interest" description="Disordered" evidence="1">
    <location>
        <begin position="65"/>
        <end position="91"/>
    </location>
</feature>
<evidence type="ECO:0000313" key="3">
    <source>
        <dbReference type="EMBL" id="QDT37485.1"/>
    </source>
</evidence>
<dbReference type="AlphaFoldDB" id="A0A517R0Q8"/>
<evidence type="ECO:0000313" key="4">
    <source>
        <dbReference type="Proteomes" id="UP000317318"/>
    </source>
</evidence>
<feature type="region of interest" description="Disordered" evidence="1">
    <location>
        <begin position="1"/>
        <end position="34"/>
    </location>
</feature>
<dbReference type="Proteomes" id="UP000317318">
    <property type="component" value="Chromosome"/>
</dbReference>
<gene>
    <name evidence="3" type="ORF">Pan189_18650</name>
</gene>
<sequence>MPRRALPPESARRSRSKSPNRRPSRKSKQPDSSELTKVVGIVTIGIVCVAVLIVGANIVMKFSSTPSAPPAVTTYRPPGQPVATQQPTAVEERGVVSLGERGESSSSGFRTGQTIFLTVKSNVYGATYEIIDGETEGVVEAKTAEKDEAEAALTFEKPESMTVRVSLGNEMTDRIDVPVANTDSIELNFDDLQVQNIRKAATCLIKMPDGGFGSGFLFEDRQTIVTAAHCVVARDPKDLLFVFNPEEDHEETVKGAELMYFDSAQDVAVLVLPEPMGDHRPYFLRGGKPELDDAVVVLGNPGRDGKPDPTYSRQAVIKGARPDELYLDIEVKPGYSGGPVCRAENLEVLGITSFKIVGNADYEEIGRSFAKSSEIAADACENFWSTSESNRERRITRVTEQYEGRFGFNSAREIAAKLFLDGYNLNYVARRVASSYRGTIGVTKIKYARARRSTRERYVENERRRFLGSEAQEIATKSREKIDEVLRFKTESAYHEVLAEESLPESIKGELRSLYQMYVDIKADADKLCDPTLGALTGLSDAEFRKLTRDRRRDLAGNFNDVMNQIAGYIEE</sequence>
<proteinExistence type="predicted"/>
<keyword evidence="2" id="KW-0812">Transmembrane</keyword>
<dbReference type="InterPro" id="IPR009003">
    <property type="entry name" value="Peptidase_S1_PA"/>
</dbReference>
<accession>A0A517R0Q8</accession>
<organism evidence="3 4">
    <name type="scientific">Stratiformator vulcanicus</name>
    <dbReference type="NCBI Taxonomy" id="2527980"/>
    <lineage>
        <taxon>Bacteria</taxon>
        <taxon>Pseudomonadati</taxon>
        <taxon>Planctomycetota</taxon>
        <taxon>Planctomycetia</taxon>
        <taxon>Planctomycetales</taxon>
        <taxon>Planctomycetaceae</taxon>
        <taxon>Stratiformator</taxon>
    </lineage>
</organism>
<dbReference type="InterPro" id="IPR043504">
    <property type="entry name" value="Peptidase_S1_PA_chymotrypsin"/>
</dbReference>
<keyword evidence="2" id="KW-0472">Membrane</keyword>
<dbReference type="SUPFAM" id="SSF50494">
    <property type="entry name" value="Trypsin-like serine proteases"/>
    <property type="match status" value="1"/>
</dbReference>
<dbReference type="KEGG" id="svp:Pan189_18650"/>
<dbReference type="Gene3D" id="2.40.10.10">
    <property type="entry name" value="Trypsin-like serine proteases"/>
    <property type="match status" value="2"/>
</dbReference>
<dbReference type="EMBL" id="CP036268">
    <property type="protein sequence ID" value="QDT37485.1"/>
    <property type="molecule type" value="Genomic_DNA"/>
</dbReference>
<dbReference type="OrthoDB" id="356526at2"/>
<name>A0A517R0Q8_9PLAN</name>
<evidence type="ECO:0000256" key="1">
    <source>
        <dbReference type="SAM" id="MobiDB-lite"/>
    </source>
</evidence>
<keyword evidence="2" id="KW-1133">Transmembrane helix</keyword>
<keyword evidence="4" id="KW-1185">Reference proteome</keyword>
<evidence type="ECO:0000256" key="2">
    <source>
        <dbReference type="SAM" id="Phobius"/>
    </source>
</evidence>